<dbReference type="InterPro" id="IPR022353">
    <property type="entry name" value="Insulin_CS"/>
</dbReference>
<sequence length="79" mass="9265">MAVCNLDFDISNYPDDTEVRLCGSKLIFTIAKICNYHTPRPNSDMIPSRHHFHRRPKRSITNDCCRNRCTIRYIKSFCG</sequence>
<feature type="domain" description="Insulin-like" evidence="3">
    <location>
        <begin position="19"/>
        <end position="78"/>
    </location>
</feature>
<accession>A0A7E4VJ33</accession>
<dbReference type="GO" id="GO:0005576">
    <property type="term" value="C:extracellular region"/>
    <property type="evidence" value="ECO:0007669"/>
    <property type="project" value="InterPro"/>
</dbReference>
<comment type="similarity">
    <text evidence="1">Belongs to the insulin family.</text>
</comment>
<keyword evidence="4" id="KW-1185">Reference proteome</keyword>
<dbReference type="Proteomes" id="UP000492821">
    <property type="component" value="Unassembled WGS sequence"/>
</dbReference>
<evidence type="ECO:0000259" key="3">
    <source>
        <dbReference type="SMART" id="SM00078"/>
    </source>
</evidence>
<dbReference type="CDD" id="cd00101">
    <property type="entry name" value="IlGF_like"/>
    <property type="match status" value="1"/>
</dbReference>
<reference evidence="4" key="1">
    <citation type="journal article" date="2013" name="Genetics">
        <title>The draft genome and transcriptome of Panagrellus redivivus are shaped by the harsh demands of a free-living lifestyle.</title>
        <authorList>
            <person name="Srinivasan J."/>
            <person name="Dillman A.R."/>
            <person name="Macchietto M.G."/>
            <person name="Heikkinen L."/>
            <person name="Lakso M."/>
            <person name="Fracchia K.M."/>
            <person name="Antoshechkin I."/>
            <person name="Mortazavi A."/>
            <person name="Wong G."/>
            <person name="Sternberg P.W."/>
        </authorList>
    </citation>
    <scope>NUCLEOTIDE SEQUENCE [LARGE SCALE GENOMIC DNA]</scope>
    <source>
        <strain evidence="4">MT8872</strain>
    </source>
</reference>
<dbReference type="WBParaSite" id="Pan_g21535.t1">
    <property type="protein sequence ID" value="Pan_g21535.t1"/>
    <property type="gene ID" value="Pan_g21535"/>
</dbReference>
<dbReference type="SUPFAM" id="SSF56994">
    <property type="entry name" value="Insulin-like"/>
    <property type="match status" value="1"/>
</dbReference>
<dbReference type="Gene3D" id="1.10.100.10">
    <property type="entry name" value="Insulin-like"/>
    <property type="match status" value="1"/>
</dbReference>
<dbReference type="InterPro" id="IPR036438">
    <property type="entry name" value="Insulin-like_sf"/>
</dbReference>
<evidence type="ECO:0000313" key="5">
    <source>
        <dbReference type="WBParaSite" id="Pan_g21535.t1"/>
    </source>
</evidence>
<keyword evidence="2" id="KW-0732">Signal</keyword>
<dbReference type="InterPro" id="IPR016179">
    <property type="entry name" value="Insulin-like"/>
</dbReference>
<proteinExistence type="inferred from homology"/>
<organism evidence="4 5">
    <name type="scientific">Panagrellus redivivus</name>
    <name type="common">Microworm</name>
    <dbReference type="NCBI Taxonomy" id="6233"/>
    <lineage>
        <taxon>Eukaryota</taxon>
        <taxon>Metazoa</taxon>
        <taxon>Ecdysozoa</taxon>
        <taxon>Nematoda</taxon>
        <taxon>Chromadorea</taxon>
        <taxon>Rhabditida</taxon>
        <taxon>Tylenchina</taxon>
        <taxon>Panagrolaimomorpha</taxon>
        <taxon>Panagrolaimoidea</taxon>
        <taxon>Panagrolaimidae</taxon>
        <taxon>Panagrellus</taxon>
    </lineage>
</organism>
<reference evidence="5" key="2">
    <citation type="submission" date="2020-10" db="UniProtKB">
        <authorList>
            <consortium name="WormBaseParasite"/>
        </authorList>
    </citation>
    <scope>IDENTIFICATION</scope>
</reference>
<name>A0A7E4VJ33_PANRE</name>
<evidence type="ECO:0000256" key="2">
    <source>
        <dbReference type="ARBA" id="ARBA00022729"/>
    </source>
</evidence>
<evidence type="ECO:0000256" key="1">
    <source>
        <dbReference type="ARBA" id="ARBA00009034"/>
    </source>
</evidence>
<protein>
    <submittedName>
        <fullName evidence="5">IlGF domain-containing protein</fullName>
    </submittedName>
</protein>
<dbReference type="GO" id="GO:0005179">
    <property type="term" value="F:hormone activity"/>
    <property type="evidence" value="ECO:0007669"/>
    <property type="project" value="InterPro"/>
</dbReference>
<dbReference type="SMART" id="SM00078">
    <property type="entry name" value="IlGF"/>
    <property type="match status" value="1"/>
</dbReference>
<dbReference type="AlphaFoldDB" id="A0A7E4VJ33"/>
<dbReference type="PRINTS" id="PR00276">
    <property type="entry name" value="INSULINFAMLY"/>
</dbReference>
<dbReference type="InterPro" id="IPR022352">
    <property type="entry name" value="Ins/IGF/rlx"/>
</dbReference>
<evidence type="ECO:0000313" key="4">
    <source>
        <dbReference type="Proteomes" id="UP000492821"/>
    </source>
</evidence>
<dbReference type="PROSITE" id="PS00262">
    <property type="entry name" value="INSULIN"/>
    <property type="match status" value="1"/>
</dbReference>